<dbReference type="GO" id="GO:0006891">
    <property type="term" value="P:intra-Golgi vesicle-mediated transport"/>
    <property type="evidence" value="ECO:0007669"/>
    <property type="project" value="TreeGrafter"/>
</dbReference>
<dbReference type="InterPro" id="IPR007265">
    <property type="entry name" value="COG_su3"/>
</dbReference>
<organism evidence="2 3">
    <name type="scientific">Pelagomonas calceolata</name>
    <dbReference type="NCBI Taxonomy" id="35677"/>
    <lineage>
        <taxon>Eukaryota</taxon>
        <taxon>Sar</taxon>
        <taxon>Stramenopiles</taxon>
        <taxon>Ochrophyta</taxon>
        <taxon>Pelagophyceae</taxon>
        <taxon>Pelagomonadales</taxon>
        <taxon>Pelagomonadaceae</taxon>
        <taxon>Pelagomonas</taxon>
    </lineage>
</organism>
<dbReference type="GO" id="GO:0007030">
    <property type="term" value="P:Golgi organization"/>
    <property type="evidence" value="ECO:0007669"/>
    <property type="project" value="TreeGrafter"/>
</dbReference>
<dbReference type="EMBL" id="CAKKNE010000004">
    <property type="protein sequence ID" value="CAH0372951.1"/>
    <property type="molecule type" value="Genomic_DNA"/>
</dbReference>
<dbReference type="AlphaFoldDB" id="A0A8J2SL77"/>
<dbReference type="GO" id="GO:0005801">
    <property type="term" value="C:cis-Golgi network"/>
    <property type="evidence" value="ECO:0007669"/>
    <property type="project" value="InterPro"/>
</dbReference>
<dbReference type="PANTHER" id="PTHR13302">
    <property type="entry name" value="CONSERVED OLIGOMERIC GOLGI COMPLEX COMPONENT 3"/>
    <property type="match status" value="1"/>
</dbReference>
<gene>
    <name evidence="2" type="ORF">PECAL_4P01130</name>
</gene>
<evidence type="ECO:0000313" key="2">
    <source>
        <dbReference type="EMBL" id="CAH0372951.1"/>
    </source>
</evidence>
<keyword evidence="3" id="KW-1185">Reference proteome</keyword>
<dbReference type="GO" id="GO:0016020">
    <property type="term" value="C:membrane"/>
    <property type="evidence" value="ECO:0007669"/>
    <property type="project" value="InterPro"/>
</dbReference>
<dbReference type="GO" id="GO:0017119">
    <property type="term" value="C:Golgi transport complex"/>
    <property type="evidence" value="ECO:0007669"/>
    <property type="project" value="TreeGrafter"/>
</dbReference>
<comment type="caution">
    <text evidence="2">The sequence shown here is derived from an EMBL/GenBank/DDBJ whole genome shotgun (WGS) entry which is preliminary data.</text>
</comment>
<reference evidence="2" key="1">
    <citation type="submission" date="2021-11" db="EMBL/GenBank/DDBJ databases">
        <authorList>
            <consortium name="Genoscope - CEA"/>
            <person name="William W."/>
        </authorList>
    </citation>
    <scope>NUCLEOTIDE SEQUENCE</scope>
</reference>
<sequence>MSTSGDASRPPPPTAVVCKPCAAAPPVPPRPAPSARYDGAATRVEAATARLRAVVQAAPFDADARVNAHRVGLAATYQQAARIDYAAVAQARGEDLEAERELEKRIAILEDEGARCRDFARSVADSLQRVRAIGGGAAKSRAAALDVAAACDAIVAAQRKLVLEAESYDEALFDLEPVDVGSVAVDGDEGEVDDFVASVVQLDAKIRRVASKSEPTFRDEAAALDVLRRKRRQVCATISAAADVALKRAASSDDDAAVLERAPKLARLLALLRGPFADASVEKAAADAFNAIQTTYWNSRLPRCQQEVEASLKQSTCLELLENGARACRARCDREAQLHSTIFATEAGLAEAAADARDAALQTLANEVRDAAVSQVRRLDDFGEIGSVVAACRAHGAADATGTALEEIRLEAQRRAADLAHARVRAATSSQITDDELRRALKPKQWFAPLRDVLKALTDAKAARVDGAAFDDLARLAVSGVVAQLSEAQRRLAAFKAPPLELQLFAVAHLLVLREKVAPLGARLGPGVVAKKRPEKRAGVLGRLFGRRQASEQLDDARAIDAKKQLEDALRSACARVVALAHRALAGPYVDALRCMRDALPPGVAAADAAPAQLRACKGAPWAQPEALAGAARAAADDAPATDEALRRTCHAFLEQASTRRALLRPARQKALKTLDSYVAMCAALLPFDRVPSTEFEAFREALADAELALEPDPMPSE</sequence>
<evidence type="ECO:0000259" key="1">
    <source>
        <dbReference type="Pfam" id="PF20671"/>
    </source>
</evidence>
<feature type="domain" description="Conserved oligomeric Golgi complex subunit 3 C-terminal" evidence="1">
    <location>
        <begin position="283"/>
        <end position="519"/>
    </location>
</feature>
<accession>A0A8J2SL77</accession>
<protein>
    <recommendedName>
        <fullName evidence="1">Conserved oligomeric Golgi complex subunit 3 C-terminal domain-containing protein</fullName>
    </recommendedName>
</protein>
<dbReference type="GO" id="GO:0006886">
    <property type="term" value="P:intracellular protein transport"/>
    <property type="evidence" value="ECO:0007669"/>
    <property type="project" value="InterPro"/>
</dbReference>
<evidence type="ECO:0000313" key="3">
    <source>
        <dbReference type="Proteomes" id="UP000789595"/>
    </source>
</evidence>
<dbReference type="InterPro" id="IPR048685">
    <property type="entry name" value="COG3_C"/>
</dbReference>
<dbReference type="PANTHER" id="PTHR13302:SF8">
    <property type="entry name" value="CONSERVED OLIGOMERIC GOLGI COMPLEX SUBUNIT 3"/>
    <property type="match status" value="1"/>
</dbReference>
<proteinExistence type="predicted"/>
<name>A0A8J2SL77_9STRA</name>
<dbReference type="Pfam" id="PF20671">
    <property type="entry name" value="COG3_C"/>
    <property type="match status" value="1"/>
</dbReference>
<dbReference type="Proteomes" id="UP000789595">
    <property type="component" value="Unassembled WGS sequence"/>
</dbReference>